<dbReference type="PANTHER" id="PTHR42663">
    <property type="entry name" value="HYDROLASE C777.06C-RELATED-RELATED"/>
    <property type="match status" value="1"/>
</dbReference>
<evidence type="ECO:0000313" key="3">
    <source>
        <dbReference type="EMBL" id="MBI1492591.1"/>
    </source>
</evidence>
<dbReference type="PANTHER" id="PTHR42663:SF6">
    <property type="entry name" value="HYDROLASE C777.06C-RELATED"/>
    <property type="match status" value="1"/>
</dbReference>
<dbReference type="Pfam" id="PF12706">
    <property type="entry name" value="Lactamase_B_2"/>
    <property type="match status" value="1"/>
</dbReference>
<organism evidence="3 4">
    <name type="scientific">Halocynthiibacter styelae</name>
    <dbReference type="NCBI Taxonomy" id="2761955"/>
    <lineage>
        <taxon>Bacteria</taxon>
        <taxon>Pseudomonadati</taxon>
        <taxon>Pseudomonadota</taxon>
        <taxon>Alphaproteobacteria</taxon>
        <taxon>Rhodobacterales</taxon>
        <taxon>Paracoccaceae</taxon>
        <taxon>Halocynthiibacter</taxon>
    </lineage>
</organism>
<comment type="caution">
    <text evidence="3">The sequence shown here is derived from an EMBL/GenBank/DDBJ whole genome shotgun (WGS) entry which is preliminary data.</text>
</comment>
<name>A0A8J7IP48_9RHOB</name>
<dbReference type="InterPro" id="IPR036866">
    <property type="entry name" value="RibonucZ/Hydroxyglut_hydro"/>
</dbReference>
<dbReference type="CDD" id="cd16279">
    <property type="entry name" value="metallo-hydrolase-like_MBL-fold"/>
    <property type="match status" value="1"/>
</dbReference>
<protein>
    <submittedName>
        <fullName evidence="3">MBL fold metallo-hydrolase</fullName>
    </submittedName>
</protein>
<gene>
    <name evidence="3" type="ORF">H1D41_02965</name>
</gene>
<reference evidence="3" key="1">
    <citation type="submission" date="2020-10" db="EMBL/GenBank/DDBJ databases">
        <title>Paenihalocynthiibacter styelae gen. nov., sp. nov., isolated from stalked sea squirt Styela clava.</title>
        <authorList>
            <person name="Kim Y.-O."/>
            <person name="Yoon J.-H."/>
        </authorList>
    </citation>
    <scope>NUCLEOTIDE SEQUENCE</scope>
    <source>
        <strain evidence="3">MYP1-1</strain>
    </source>
</reference>
<proteinExistence type="predicted"/>
<dbReference type="RefSeq" id="WP_228847511.1">
    <property type="nucleotide sequence ID" value="NZ_JADCKQ010000002.1"/>
</dbReference>
<dbReference type="SUPFAM" id="SSF56281">
    <property type="entry name" value="Metallo-hydrolase/oxidoreductase"/>
    <property type="match status" value="1"/>
</dbReference>
<feature type="compositionally biased region" description="Basic and acidic residues" evidence="1">
    <location>
        <begin position="20"/>
        <end position="35"/>
    </location>
</feature>
<feature type="region of interest" description="Disordered" evidence="1">
    <location>
        <begin position="15"/>
        <end position="35"/>
    </location>
</feature>
<dbReference type="AlphaFoldDB" id="A0A8J7IP48"/>
<dbReference type="Proteomes" id="UP000640583">
    <property type="component" value="Unassembled WGS sequence"/>
</dbReference>
<dbReference type="InterPro" id="IPR001279">
    <property type="entry name" value="Metallo-B-lactamas"/>
</dbReference>
<sequence>MAELRFTLLGTGSSGGVPRLSDKPGGEWGRCDPDNPKNRRRRCSMLVERVTDSGTTRVLIDASPDLREQLLSAGVGTLDGVIFTHAHADHIHGIDDLRVIVYNLKQRLPVWADQTTTDQLLEKFSYVFVQPEGSSYPPILDLNLINGPVTVTGAGGAITFTPFLVAHGRIDALGFRIGNLAYLPDVSEMYPEAWEHVQDLDIWVLDCLRRDPHPTHIHMEKSLEWIEKMQPKQAVLTNMHIDLDHATVEAETPNHIRAAYDGMVLTLPDPDGQ</sequence>
<feature type="domain" description="Metallo-beta-lactamase" evidence="2">
    <location>
        <begin position="56"/>
        <end position="237"/>
    </location>
</feature>
<evidence type="ECO:0000256" key="1">
    <source>
        <dbReference type="SAM" id="MobiDB-lite"/>
    </source>
</evidence>
<dbReference type="EMBL" id="JADCKQ010000002">
    <property type="protein sequence ID" value="MBI1492591.1"/>
    <property type="molecule type" value="Genomic_DNA"/>
</dbReference>
<evidence type="ECO:0000259" key="2">
    <source>
        <dbReference type="Pfam" id="PF12706"/>
    </source>
</evidence>
<keyword evidence="4" id="KW-1185">Reference proteome</keyword>
<dbReference type="Gene3D" id="3.60.15.10">
    <property type="entry name" value="Ribonuclease Z/Hydroxyacylglutathione hydrolase-like"/>
    <property type="match status" value="1"/>
</dbReference>
<accession>A0A8J7IP48</accession>
<evidence type="ECO:0000313" key="4">
    <source>
        <dbReference type="Proteomes" id="UP000640583"/>
    </source>
</evidence>